<dbReference type="InterPro" id="IPR001845">
    <property type="entry name" value="HTH_ArsR_DNA-bd_dom"/>
</dbReference>
<dbReference type="InterPro" id="IPR036388">
    <property type="entry name" value="WH-like_DNA-bd_sf"/>
</dbReference>
<comment type="caution">
    <text evidence="2">The sequence shown here is derived from an EMBL/GenBank/DDBJ whole genome shotgun (WGS) entry which is preliminary data.</text>
</comment>
<dbReference type="PANTHER" id="PTHR38600:SF2">
    <property type="entry name" value="SLL0088 PROTEIN"/>
    <property type="match status" value="1"/>
</dbReference>
<dbReference type="EMBL" id="JABFDB010000002">
    <property type="protein sequence ID" value="NYZ19093.1"/>
    <property type="molecule type" value="Genomic_DNA"/>
</dbReference>
<organism evidence="2 3">
    <name type="scientific">Azospirillum oleiclasticum</name>
    <dbReference type="NCBI Taxonomy" id="2735135"/>
    <lineage>
        <taxon>Bacteria</taxon>
        <taxon>Pseudomonadati</taxon>
        <taxon>Pseudomonadota</taxon>
        <taxon>Alphaproteobacteria</taxon>
        <taxon>Rhodospirillales</taxon>
        <taxon>Azospirillaceae</taxon>
        <taxon>Azospirillum</taxon>
    </lineage>
</organism>
<dbReference type="InterPro" id="IPR036390">
    <property type="entry name" value="WH_DNA-bd_sf"/>
</dbReference>
<dbReference type="PRINTS" id="PR00778">
    <property type="entry name" value="HTHARSR"/>
</dbReference>
<reference evidence="2 3" key="1">
    <citation type="submission" date="2020-05" db="EMBL/GenBank/DDBJ databases">
        <title>Azospirillum oleiclasticum sp. nov, a nitrogen-fixing and heavy crude oil-emulsifying bacterium isolated from the crude oil of Yumen Oilfield.</title>
        <authorList>
            <person name="Wu D."/>
            <person name="Cai M."/>
            <person name="Zhang X."/>
        </authorList>
    </citation>
    <scope>NUCLEOTIDE SEQUENCE [LARGE SCALE GENOMIC DNA]</scope>
    <source>
        <strain evidence="2 3">ROY-1-1-2</strain>
    </source>
</reference>
<dbReference type="Gene3D" id="1.10.10.10">
    <property type="entry name" value="Winged helix-like DNA-binding domain superfamily/Winged helix DNA-binding domain"/>
    <property type="match status" value="1"/>
</dbReference>
<evidence type="ECO:0000313" key="3">
    <source>
        <dbReference type="Proteomes" id="UP000584642"/>
    </source>
</evidence>
<feature type="domain" description="HTH arsR-type" evidence="1">
    <location>
        <begin position="1"/>
        <end position="94"/>
    </location>
</feature>
<accession>A0ABX2T495</accession>
<dbReference type="Pfam" id="PF12840">
    <property type="entry name" value="HTH_20"/>
    <property type="match status" value="1"/>
</dbReference>
<evidence type="ECO:0000313" key="2">
    <source>
        <dbReference type="EMBL" id="NYZ19093.1"/>
    </source>
</evidence>
<dbReference type="InterPro" id="IPR011991">
    <property type="entry name" value="ArsR-like_HTH"/>
</dbReference>
<keyword evidence="3" id="KW-1185">Reference proteome</keyword>
<evidence type="ECO:0000259" key="1">
    <source>
        <dbReference type="PROSITE" id="PS50987"/>
    </source>
</evidence>
<dbReference type="NCBIfam" id="NF033788">
    <property type="entry name" value="HTH_metalloreg"/>
    <property type="match status" value="1"/>
</dbReference>
<protein>
    <submittedName>
        <fullName evidence="2">Winged helix-turn-helix transcriptional regulator</fullName>
    </submittedName>
</protein>
<name>A0ABX2T495_9PROT</name>
<dbReference type="PANTHER" id="PTHR38600">
    <property type="entry name" value="TRANSCRIPTIONAL REGULATORY PROTEIN"/>
    <property type="match status" value="1"/>
</dbReference>
<dbReference type="SUPFAM" id="SSF46785">
    <property type="entry name" value="Winged helix' DNA-binding domain"/>
    <property type="match status" value="1"/>
</dbReference>
<proteinExistence type="predicted"/>
<gene>
    <name evidence="2" type="ORF">HND93_05165</name>
</gene>
<dbReference type="PROSITE" id="PS50987">
    <property type="entry name" value="HTH_ARSR_2"/>
    <property type="match status" value="1"/>
</dbReference>
<sequence length="115" mass="12734">MENYEHRLNLAFAALADPTRRAIVARLSSGDATVGELAEPFGIGLPTLLKHIGVLERGGLVSSRKSGRVRTCSLTPGALRNTDEWLRSHIATWEGRLDRLEAHLSRSMKDTQRDD</sequence>
<dbReference type="RefSeq" id="WP_180280871.1">
    <property type="nucleotide sequence ID" value="NZ_JABFDB010000002.1"/>
</dbReference>
<dbReference type="CDD" id="cd00090">
    <property type="entry name" value="HTH_ARSR"/>
    <property type="match status" value="1"/>
</dbReference>
<dbReference type="SMART" id="SM00418">
    <property type="entry name" value="HTH_ARSR"/>
    <property type="match status" value="1"/>
</dbReference>
<dbReference type="Proteomes" id="UP000584642">
    <property type="component" value="Unassembled WGS sequence"/>
</dbReference>